<reference evidence="3 4" key="2">
    <citation type="submission" date="2021-10" db="EMBL/GenBank/DDBJ databases">
        <authorList>
            <person name="Piombo E."/>
        </authorList>
    </citation>
    <scope>NUCLEOTIDE SEQUENCE [LARGE SCALE GENOMIC DNA]</scope>
</reference>
<feature type="compositionally biased region" description="Basic and acidic residues" evidence="2">
    <location>
        <begin position="94"/>
        <end position="106"/>
    </location>
</feature>
<sequence>MGLNTKMPTGTKKYQYPVPHDSNNCSSTDDAELTIEGTMSGKKRGREHLPPNSDVEQKKQKMEANEEEGKDGEEASDKNGCRVSCTPDPVYASDEEKMKQKLKDQENSTTVNTEHEEKAEGKKCKCHEIGEYLRSIEKRVESVEAEMEKLWADFETLKRETEMRLDWLNGALTVLSAAVGCLMRRFL</sequence>
<keyword evidence="4" id="KW-1185">Reference proteome</keyword>
<feature type="region of interest" description="Disordered" evidence="2">
    <location>
        <begin position="1"/>
        <end position="118"/>
    </location>
</feature>
<organism evidence="3 4">
    <name type="scientific">Clonostachys solani</name>
    <dbReference type="NCBI Taxonomy" id="160281"/>
    <lineage>
        <taxon>Eukaryota</taxon>
        <taxon>Fungi</taxon>
        <taxon>Dikarya</taxon>
        <taxon>Ascomycota</taxon>
        <taxon>Pezizomycotina</taxon>
        <taxon>Sordariomycetes</taxon>
        <taxon>Hypocreomycetidae</taxon>
        <taxon>Hypocreales</taxon>
        <taxon>Bionectriaceae</taxon>
        <taxon>Clonostachys</taxon>
    </lineage>
</organism>
<gene>
    <name evidence="3" type="ORF">CSOL1703_00018158</name>
</gene>
<reference evidence="4" key="1">
    <citation type="submission" date="2019-06" db="EMBL/GenBank/DDBJ databases">
        <authorList>
            <person name="Broberg M."/>
        </authorList>
    </citation>
    <scope>NUCLEOTIDE SEQUENCE [LARGE SCALE GENOMIC DNA]</scope>
</reference>
<feature type="compositionally biased region" description="Basic and acidic residues" evidence="2">
    <location>
        <begin position="55"/>
        <end position="64"/>
    </location>
</feature>
<protein>
    <submittedName>
        <fullName evidence="3">Uncharacterized protein</fullName>
    </submittedName>
</protein>
<dbReference type="Proteomes" id="UP000775872">
    <property type="component" value="Unassembled WGS sequence"/>
</dbReference>
<dbReference type="EMBL" id="CABFOC020000021">
    <property type="protein sequence ID" value="CAH0047302.1"/>
    <property type="molecule type" value="Genomic_DNA"/>
</dbReference>
<proteinExistence type="predicted"/>
<accession>A0A9P0EDK4</accession>
<keyword evidence="1" id="KW-0175">Coiled coil</keyword>
<feature type="coiled-coil region" evidence="1">
    <location>
        <begin position="133"/>
        <end position="160"/>
    </location>
</feature>
<comment type="caution">
    <text evidence="3">The sequence shown here is derived from an EMBL/GenBank/DDBJ whole genome shotgun (WGS) entry which is preliminary data.</text>
</comment>
<evidence type="ECO:0000256" key="2">
    <source>
        <dbReference type="SAM" id="MobiDB-lite"/>
    </source>
</evidence>
<evidence type="ECO:0000313" key="4">
    <source>
        <dbReference type="Proteomes" id="UP000775872"/>
    </source>
</evidence>
<evidence type="ECO:0000256" key="1">
    <source>
        <dbReference type="SAM" id="Coils"/>
    </source>
</evidence>
<name>A0A9P0EDK4_9HYPO</name>
<dbReference type="OrthoDB" id="5150772at2759"/>
<dbReference type="AlphaFoldDB" id="A0A9P0EDK4"/>
<evidence type="ECO:0000313" key="3">
    <source>
        <dbReference type="EMBL" id="CAH0047302.1"/>
    </source>
</evidence>